<proteinExistence type="predicted"/>
<dbReference type="Gene3D" id="3.30.950.30">
    <property type="entry name" value="Schlafen, AAA domain"/>
    <property type="match status" value="1"/>
</dbReference>
<keyword evidence="2" id="KW-0067">ATP-binding</keyword>
<evidence type="ECO:0000313" key="2">
    <source>
        <dbReference type="EMBL" id="RHD54565.1"/>
    </source>
</evidence>
<keyword evidence="2" id="KW-0378">Hydrolase</keyword>
<accession>A0A414FUE9</accession>
<name>A0A414FUE9_9ACTN</name>
<dbReference type="PANTHER" id="PTHR30595:SF6">
    <property type="entry name" value="SCHLAFEN ALBA-2 DOMAIN-CONTAINING PROTEIN"/>
    <property type="match status" value="1"/>
</dbReference>
<evidence type="ECO:0000313" key="3">
    <source>
        <dbReference type="Proteomes" id="UP000286050"/>
    </source>
</evidence>
<comment type="caution">
    <text evidence="2">The sequence shown here is derived from an EMBL/GenBank/DDBJ whole genome shotgun (WGS) entry which is preliminary data.</text>
</comment>
<dbReference type="InterPro" id="IPR038461">
    <property type="entry name" value="Schlafen_AlbA_2_dom_sf"/>
</dbReference>
<keyword evidence="2" id="KW-0547">Nucleotide-binding</keyword>
<dbReference type="PANTHER" id="PTHR30595">
    <property type="entry name" value="GLPR-RELATED TRANSCRIPTIONAL REPRESSOR"/>
    <property type="match status" value="1"/>
</dbReference>
<dbReference type="AlphaFoldDB" id="A0A414FUE9"/>
<dbReference type="EMBL" id="QSJI01000009">
    <property type="protein sequence ID" value="RHD54565.1"/>
    <property type="molecule type" value="Genomic_DNA"/>
</dbReference>
<organism evidence="2 3">
    <name type="scientific">Collinsella intestinalis</name>
    <dbReference type="NCBI Taxonomy" id="147207"/>
    <lineage>
        <taxon>Bacteria</taxon>
        <taxon>Bacillati</taxon>
        <taxon>Actinomycetota</taxon>
        <taxon>Coriobacteriia</taxon>
        <taxon>Coriobacteriales</taxon>
        <taxon>Coriobacteriaceae</taxon>
        <taxon>Collinsella</taxon>
    </lineage>
</organism>
<protein>
    <submittedName>
        <fullName evidence="2">ATP-dependent DNA helicase RecG</fullName>
    </submittedName>
</protein>
<keyword evidence="2" id="KW-0347">Helicase</keyword>
<sequence length="480" mass="54040">MQQPIAANDPGLFSVLAESQYFDRKSARKDDKEIAKHISAFANAGGGKLVIGIEDDGEISGFRRNGARDIENFERAALTTCSPSPIVHRSRVAVVNSSGEDDTILVLDIEASANRIVSRTSDDEVFLRQNDRSVRLSREQVLALEYDKGQRVFEDEVIEDSSLDDVDHEVLDRYKEILGTDAPDEQVLRSRRFMRDGRLTVAGALLFAQDPSVMMPQARVRVLRYDGIKMETGERLNITKERSFCGPLPKVIQGAYELISSMLREFQFLGSDGKFQTVPEYPEFAWFEGLVNAVTHRDYSFRGDYIRVSMFDDRLEIVSPGALPNIVTLDNMRTTRYSRNPRIARTLVEFGWVRELNEGVKRIYTEMQDSLLNDPVYTEPGGTRVQLTLENNIVARTVRRSEALEDKLSAERLASLDEYEFAAVRLAFTNGKVTARELADHIGRTRRTAGNVLKGISGPSGPLEWHGSAVNDPGQYYSLR</sequence>
<dbReference type="GO" id="GO:0004386">
    <property type="term" value="F:helicase activity"/>
    <property type="evidence" value="ECO:0007669"/>
    <property type="project" value="UniProtKB-KW"/>
</dbReference>
<feature type="domain" description="Schlafen AlbA-2" evidence="1">
    <location>
        <begin position="18"/>
        <end position="136"/>
    </location>
</feature>
<dbReference type="Gene3D" id="3.30.565.60">
    <property type="match status" value="1"/>
</dbReference>
<dbReference type="Proteomes" id="UP000286050">
    <property type="component" value="Unassembled WGS sequence"/>
</dbReference>
<dbReference type="InterPro" id="IPR007421">
    <property type="entry name" value="Schlafen_AlbA_2_dom"/>
</dbReference>
<gene>
    <name evidence="2" type="ORF">DW787_07705</name>
</gene>
<dbReference type="Pfam" id="PF04326">
    <property type="entry name" value="SLFN_AlbA_2"/>
    <property type="match status" value="1"/>
</dbReference>
<reference evidence="2 3" key="1">
    <citation type="submission" date="2018-08" db="EMBL/GenBank/DDBJ databases">
        <title>A genome reference for cultivated species of the human gut microbiota.</title>
        <authorList>
            <person name="Zou Y."/>
            <person name="Xue W."/>
            <person name="Luo G."/>
        </authorList>
    </citation>
    <scope>NUCLEOTIDE SEQUENCE [LARGE SCALE GENOMIC DNA]</scope>
    <source>
        <strain evidence="2 3">AM30-5LB</strain>
    </source>
</reference>
<evidence type="ECO:0000259" key="1">
    <source>
        <dbReference type="Pfam" id="PF04326"/>
    </source>
</evidence>
<dbReference type="Pfam" id="PF13749">
    <property type="entry name" value="HATPase_c_4"/>
    <property type="match status" value="1"/>
</dbReference>
<dbReference type="InterPro" id="IPR038475">
    <property type="entry name" value="RecG_C_sf"/>
</dbReference>